<organism evidence="1 2">
    <name type="scientific">Aquisalimonas asiatica</name>
    <dbReference type="NCBI Taxonomy" id="406100"/>
    <lineage>
        <taxon>Bacteria</taxon>
        <taxon>Pseudomonadati</taxon>
        <taxon>Pseudomonadota</taxon>
        <taxon>Gammaproteobacteria</taxon>
        <taxon>Chromatiales</taxon>
        <taxon>Ectothiorhodospiraceae</taxon>
        <taxon>Aquisalimonas</taxon>
    </lineage>
</organism>
<name>A0A1H8UY85_9GAMM</name>
<protein>
    <submittedName>
        <fullName evidence="1">Uncharacterized protein</fullName>
    </submittedName>
</protein>
<proteinExistence type="predicted"/>
<dbReference type="OrthoDB" id="9952546at2"/>
<keyword evidence="2" id="KW-1185">Reference proteome</keyword>
<reference evidence="1 2" key="1">
    <citation type="submission" date="2016-10" db="EMBL/GenBank/DDBJ databases">
        <authorList>
            <person name="de Groot N.N."/>
        </authorList>
    </citation>
    <scope>NUCLEOTIDE SEQUENCE [LARGE SCALE GENOMIC DNA]</scope>
    <source>
        <strain evidence="1 2">CGMCC 1.6291</strain>
    </source>
</reference>
<sequence>MTESPEDSRRAKARPQLRGEALKRRIEAVIRELAAKARRSGKEYVYNASQAANAVPTTRKTLAKHEELVARVLEDLEARRRMVTGDATAEHLRENIAYLKEQIAERDRTIDSLRAHHVDIYQRFYAHSLDAEILIRPILEKESEQAGKCLFCGTKITDEEQFKQAINVIDLKGREDS</sequence>
<accession>A0A1H8UY85</accession>
<evidence type="ECO:0000313" key="1">
    <source>
        <dbReference type="EMBL" id="SEP07528.1"/>
    </source>
</evidence>
<dbReference type="AlphaFoldDB" id="A0A1H8UY85"/>
<dbReference type="STRING" id="406100.SAMN04488052_108113"/>
<evidence type="ECO:0000313" key="2">
    <source>
        <dbReference type="Proteomes" id="UP000199657"/>
    </source>
</evidence>
<dbReference type="Proteomes" id="UP000199657">
    <property type="component" value="Unassembled WGS sequence"/>
</dbReference>
<dbReference type="EMBL" id="FOEG01000008">
    <property type="protein sequence ID" value="SEP07528.1"/>
    <property type="molecule type" value="Genomic_DNA"/>
</dbReference>
<dbReference type="RefSeq" id="WP_091645385.1">
    <property type="nucleotide sequence ID" value="NZ_FOEG01000008.1"/>
</dbReference>
<gene>
    <name evidence="1" type="ORF">SAMN04488052_108113</name>
</gene>